<accession>A0A8S4REN3</accession>
<organism evidence="2 3">
    <name type="scientific">Pararge aegeria aegeria</name>
    <dbReference type="NCBI Taxonomy" id="348720"/>
    <lineage>
        <taxon>Eukaryota</taxon>
        <taxon>Metazoa</taxon>
        <taxon>Ecdysozoa</taxon>
        <taxon>Arthropoda</taxon>
        <taxon>Hexapoda</taxon>
        <taxon>Insecta</taxon>
        <taxon>Pterygota</taxon>
        <taxon>Neoptera</taxon>
        <taxon>Endopterygota</taxon>
        <taxon>Lepidoptera</taxon>
        <taxon>Glossata</taxon>
        <taxon>Ditrysia</taxon>
        <taxon>Papilionoidea</taxon>
        <taxon>Nymphalidae</taxon>
        <taxon>Satyrinae</taxon>
        <taxon>Satyrini</taxon>
        <taxon>Parargina</taxon>
        <taxon>Pararge</taxon>
    </lineage>
</organism>
<dbReference type="OrthoDB" id="7459695at2759"/>
<evidence type="ECO:0000256" key="1">
    <source>
        <dbReference type="SAM" id="MobiDB-lite"/>
    </source>
</evidence>
<name>A0A8S4REN3_9NEOP</name>
<proteinExistence type="predicted"/>
<feature type="compositionally biased region" description="Basic and acidic residues" evidence="1">
    <location>
        <begin position="67"/>
        <end position="79"/>
    </location>
</feature>
<reference evidence="2" key="1">
    <citation type="submission" date="2022-03" db="EMBL/GenBank/DDBJ databases">
        <authorList>
            <person name="Lindestad O."/>
        </authorList>
    </citation>
    <scope>NUCLEOTIDE SEQUENCE</scope>
</reference>
<comment type="caution">
    <text evidence="2">The sequence shown here is derived from an EMBL/GenBank/DDBJ whole genome shotgun (WGS) entry which is preliminary data.</text>
</comment>
<evidence type="ECO:0000313" key="3">
    <source>
        <dbReference type="Proteomes" id="UP000838756"/>
    </source>
</evidence>
<dbReference type="AlphaFoldDB" id="A0A8S4REN3"/>
<dbReference type="EMBL" id="CAKXAJ010025036">
    <property type="protein sequence ID" value="CAH2234195.1"/>
    <property type="molecule type" value="Genomic_DNA"/>
</dbReference>
<dbReference type="Proteomes" id="UP000838756">
    <property type="component" value="Unassembled WGS sequence"/>
</dbReference>
<gene>
    <name evidence="2" type="primary">jg16644</name>
    <name evidence="2" type="ORF">PAEG_LOCUS12062</name>
</gene>
<feature type="region of interest" description="Disordered" evidence="1">
    <location>
        <begin position="56"/>
        <end position="79"/>
    </location>
</feature>
<keyword evidence="3" id="KW-1185">Reference proteome</keyword>
<sequence length="151" mass="17639">MDSNRLSLKEENVRNYEEIKKTGCWAKFKSLFEERGFDLEFEYNDNATTSEKVLKEHNGDNNANGYRKNERRNLANKKPDDIVNIDGELSGVINFYEQFASLSDDTKEEVFETKRRSTFRPRVSMRPSILLTNIIEETGDGDVENFQEVRI</sequence>
<evidence type="ECO:0000313" key="2">
    <source>
        <dbReference type="EMBL" id="CAH2234195.1"/>
    </source>
</evidence>
<protein>
    <submittedName>
        <fullName evidence="2">Jg16644 protein</fullName>
    </submittedName>
</protein>